<reference evidence="3" key="1">
    <citation type="submission" date="2023-10" db="EMBL/GenBank/DDBJ databases">
        <authorList>
            <person name="Chen Y."/>
            <person name="Shah S."/>
            <person name="Dougan E. K."/>
            <person name="Thang M."/>
            <person name="Chan C."/>
        </authorList>
    </citation>
    <scope>NUCLEOTIDE SEQUENCE [LARGE SCALE GENOMIC DNA]</scope>
</reference>
<name>A0ABN9W2A0_9DINO</name>
<feature type="compositionally biased region" description="Basic and acidic residues" evidence="1">
    <location>
        <begin position="146"/>
        <end position="159"/>
    </location>
</feature>
<feature type="compositionally biased region" description="Basic and acidic residues" evidence="1">
    <location>
        <begin position="202"/>
        <end position="216"/>
    </location>
</feature>
<dbReference type="InterPro" id="IPR011665">
    <property type="entry name" value="BRF1_TBP-bd_dom"/>
</dbReference>
<feature type="region of interest" description="Disordered" evidence="1">
    <location>
        <begin position="1"/>
        <end position="25"/>
    </location>
</feature>
<dbReference type="Gene3D" id="1.20.5.650">
    <property type="entry name" value="Single helix bin"/>
    <property type="match status" value="1"/>
</dbReference>
<dbReference type="Proteomes" id="UP001189429">
    <property type="component" value="Unassembled WGS sequence"/>
</dbReference>
<comment type="caution">
    <text evidence="3">The sequence shown here is derived from an EMBL/GenBank/DDBJ whole genome shotgun (WGS) entry which is preliminary data.</text>
</comment>
<organism evidence="3 4">
    <name type="scientific">Prorocentrum cordatum</name>
    <dbReference type="NCBI Taxonomy" id="2364126"/>
    <lineage>
        <taxon>Eukaryota</taxon>
        <taxon>Sar</taxon>
        <taxon>Alveolata</taxon>
        <taxon>Dinophyceae</taxon>
        <taxon>Prorocentrales</taxon>
        <taxon>Prorocentraceae</taxon>
        <taxon>Prorocentrum</taxon>
    </lineage>
</organism>
<feature type="region of interest" description="Disordered" evidence="1">
    <location>
        <begin position="202"/>
        <end position="279"/>
    </location>
</feature>
<protein>
    <recommendedName>
        <fullName evidence="2">Brf1 TBP-binding domain-containing protein</fullName>
    </recommendedName>
</protein>
<evidence type="ECO:0000259" key="2">
    <source>
        <dbReference type="Pfam" id="PF07741"/>
    </source>
</evidence>
<accession>A0ABN9W2A0</accession>
<sequence length="279" mass="29591">PATPDLWQPCTPRRSDDETSLACPPGAVVPVAEPGAGACASGPSGALARCERAAPGARRSRGGLRACRAADALFLPAVALRSSCRDPCHWANPEVGWRPCARRSGAPGAAPSRGPECRGEAPPGARTEAGDLWAERACRRRRDKEKRRAGALEAAECHRAPQPLSSDGDGDDVPAQCLLSPEESQAKRDLYNELNKHFLECWDHEDRARRQKEAARRSRQARQQAAEKRKAWVEHGAPGGPPRRRRRLAAAAAGHGAAGAPAALPWPAAAAPPARGAAE</sequence>
<dbReference type="Pfam" id="PF07741">
    <property type="entry name" value="BRF1"/>
    <property type="match status" value="1"/>
</dbReference>
<evidence type="ECO:0000313" key="4">
    <source>
        <dbReference type="Proteomes" id="UP001189429"/>
    </source>
</evidence>
<evidence type="ECO:0000313" key="3">
    <source>
        <dbReference type="EMBL" id="CAK0880167.1"/>
    </source>
</evidence>
<keyword evidence="4" id="KW-1185">Reference proteome</keyword>
<evidence type="ECO:0000256" key="1">
    <source>
        <dbReference type="SAM" id="MobiDB-lite"/>
    </source>
</evidence>
<feature type="domain" description="Brf1 TBP-binding" evidence="2">
    <location>
        <begin position="171"/>
        <end position="231"/>
    </location>
</feature>
<feature type="non-terminal residue" evidence="3">
    <location>
        <position position="1"/>
    </location>
</feature>
<proteinExistence type="predicted"/>
<feature type="region of interest" description="Disordered" evidence="1">
    <location>
        <begin position="99"/>
        <end position="181"/>
    </location>
</feature>
<feature type="compositionally biased region" description="Low complexity" evidence="1">
    <location>
        <begin position="249"/>
        <end position="279"/>
    </location>
</feature>
<gene>
    <name evidence="3" type="ORF">PCOR1329_LOCUS63388</name>
</gene>
<feature type="non-terminal residue" evidence="3">
    <location>
        <position position="279"/>
    </location>
</feature>
<dbReference type="EMBL" id="CAUYUJ010018047">
    <property type="protein sequence ID" value="CAK0880167.1"/>
    <property type="molecule type" value="Genomic_DNA"/>
</dbReference>